<keyword evidence="1" id="KW-0732">Signal</keyword>
<name>A0A8H7NKU4_BIOOC</name>
<evidence type="ECO:0000313" key="2">
    <source>
        <dbReference type="EMBL" id="KAF9757817.1"/>
    </source>
</evidence>
<reference evidence="2" key="1">
    <citation type="submission" date="2020-10" db="EMBL/GenBank/DDBJ databases">
        <title>High-Quality Genome Resource of Clonostachys rosea strain S41 by Oxford Nanopore Long-Read Sequencing.</title>
        <authorList>
            <person name="Wang H."/>
        </authorList>
    </citation>
    <scope>NUCLEOTIDE SEQUENCE</scope>
    <source>
        <strain evidence="2">S41</strain>
    </source>
</reference>
<protein>
    <recommendedName>
        <fullName evidence="4">Small secreted protein</fullName>
    </recommendedName>
</protein>
<dbReference type="Proteomes" id="UP000616885">
    <property type="component" value="Unassembled WGS sequence"/>
</dbReference>
<feature type="chain" id="PRO_5034825419" description="Small secreted protein" evidence="1">
    <location>
        <begin position="20"/>
        <end position="146"/>
    </location>
</feature>
<sequence length="146" mass="15311">MQFSTAALFTTLLSASALAVPAQVKDMSASATWTIQSMKRTCNGDDTSCDWSFGINTGAGTTACAYSVGRDGNTIASRSPNRGTNCGAFTITSAWSGQFGDDHGFTTLSVVDNGARLIAWPAYTDQQLANGQVVQPDQSYPVQALP</sequence>
<feature type="signal peptide" evidence="1">
    <location>
        <begin position="1"/>
        <end position="19"/>
    </location>
</feature>
<evidence type="ECO:0000256" key="1">
    <source>
        <dbReference type="SAM" id="SignalP"/>
    </source>
</evidence>
<dbReference type="EMBL" id="JADCTT010000002">
    <property type="protein sequence ID" value="KAF9757817.1"/>
    <property type="molecule type" value="Genomic_DNA"/>
</dbReference>
<organism evidence="2 3">
    <name type="scientific">Bionectria ochroleuca</name>
    <name type="common">Gliocladium roseum</name>
    <dbReference type="NCBI Taxonomy" id="29856"/>
    <lineage>
        <taxon>Eukaryota</taxon>
        <taxon>Fungi</taxon>
        <taxon>Dikarya</taxon>
        <taxon>Ascomycota</taxon>
        <taxon>Pezizomycotina</taxon>
        <taxon>Sordariomycetes</taxon>
        <taxon>Hypocreomycetidae</taxon>
        <taxon>Hypocreales</taxon>
        <taxon>Bionectriaceae</taxon>
        <taxon>Clonostachys</taxon>
    </lineage>
</organism>
<evidence type="ECO:0000313" key="3">
    <source>
        <dbReference type="Proteomes" id="UP000616885"/>
    </source>
</evidence>
<comment type="caution">
    <text evidence="2">The sequence shown here is derived from an EMBL/GenBank/DDBJ whole genome shotgun (WGS) entry which is preliminary data.</text>
</comment>
<dbReference type="AlphaFoldDB" id="A0A8H7NKU4"/>
<evidence type="ECO:0008006" key="4">
    <source>
        <dbReference type="Google" id="ProtNLM"/>
    </source>
</evidence>
<gene>
    <name evidence="2" type="ORF">IM811_008761</name>
</gene>
<accession>A0A8H7NKU4</accession>
<proteinExistence type="predicted"/>